<evidence type="ECO:0000259" key="11">
    <source>
        <dbReference type="PROSITE" id="PS51915"/>
    </source>
</evidence>
<evidence type="ECO:0000259" key="10">
    <source>
        <dbReference type="PROSITE" id="PS50157"/>
    </source>
</evidence>
<feature type="domain" description="ZAD" evidence="11">
    <location>
        <begin position="8"/>
        <end position="84"/>
    </location>
</feature>
<dbReference type="GO" id="GO:0008270">
    <property type="term" value="F:zinc ion binding"/>
    <property type="evidence" value="ECO:0007669"/>
    <property type="project" value="UniProtKB-UniRule"/>
</dbReference>
<feature type="binding site" evidence="8">
    <location>
        <position position="13"/>
    </location>
    <ligand>
        <name>Zn(2+)</name>
        <dbReference type="ChEBI" id="CHEBI:29105"/>
    </ligand>
</feature>
<dbReference type="PANTHER" id="PTHR24394:SF29">
    <property type="entry name" value="MYONEURIN"/>
    <property type="match status" value="1"/>
</dbReference>
<feature type="domain" description="C2H2-type" evidence="10">
    <location>
        <begin position="254"/>
        <end position="282"/>
    </location>
</feature>
<dbReference type="GO" id="GO:0000981">
    <property type="term" value="F:DNA-binding transcription factor activity, RNA polymerase II-specific"/>
    <property type="evidence" value="ECO:0007669"/>
    <property type="project" value="TreeGrafter"/>
</dbReference>
<feature type="compositionally biased region" description="Polar residues" evidence="9">
    <location>
        <begin position="111"/>
        <end position="122"/>
    </location>
</feature>
<dbReference type="SUPFAM" id="SSF57667">
    <property type="entry name" value="beta-beta-alpha zinc fingers"/>
    <property type="match status" value="1"/>
</dbReference>
<dbReference type="PROSITE" id="PS00028">
    <property type="entry name" value="ZINC_FINGER_C2H2_1"/>
    <property type="match status" value="4"/>
</dbReference>
<dbReference type="Pfam" id="PF07776">
    <property type="entry name" value="zf-AD"/>
    <property type="match status" value="1"/>
</dbReference>
<proteinExistence type="predicted"/>
<reference evidence="12" key="2">
    <citation type="submission" date="2017-10" db="EMBL/GenBank/DDBJ databases">
        <title>Ladona fulva Genome sequencing and assembly.</title>
        <authorList>
            <person name="Murali S."/>
            <person name="Richards S."/>
            <person name="Bandaranaike D."/>
            <person name="Bellair M."/>
            <person name="Blankenburg K."/>
            <person name="Chao H."/>
            <person name="Dinh H."/>
            <person name="Doddapaneni H."/>
            <person name="Dugan-Rocha S."/>
            <person name="Elkadiri S."/>
            <person name="Gnanaolivu R."/>
            <person name="Hernandez B."/>
            <person name="Skinner E."/>
            <person name="Javaid M."/>
            <person name="Lee S."/>
            <person name="Li M."/>
            <person name="Ming W."/>
            <person name="Munidasa M."/>
            <person name="Muniz J."/>
            <person name="Nguyen L."/>
            <person name="Hughes D."/>
            <person name="Osuji N."/>
            <person name="Pu L.-L."/>
            <person name="Puazo M."/>
            <person name="Qu C."/>
            <person name="Quiroz J."/>
            <person name="Raj R."/>
            <person name="Weissenberger G."/>
            <person name="Xin Y."/>
            <person name="Zou X."/>
            <person name="Han Y."/>
            <person name="Worley K."/>
            <person name="Muzny D."/>
            <person name="Gibbs R."/>
        </authorList>
    </citation>
    <scope>NUCLEOTIDE SEQUENCE</scope>
    <source>
        <strain evidence="12">Sampled in the wild</strain>
    </source>
</reference>
<dbReference type="InterPro" id="IPR012934">
    <property type="entry name" value="Znf_AD"/>
</dbReference>
<dbReference type="PANTHER" id="PTHR24394">
    <property type="entry name" value="ZINC FINGER PROTEIN"/>
    <property type="match status" value="1"/>
</dbReference>
<dbReference type="GO" id="GO:0005634">
    <property type="term" value="C:nucleus"/>
    <property type="evidence" value="ECO:0007669"/>
    <property type="project" value="UniProtKB-SubCell"/>
</dbReference>
<dbReference type="InterPro" id="IPR036236">
    <property type="entry name" value="Znf_C2H2_sf"/>
</dbReference>
<feature type="domain" description="C2H2-type" evidence="10">
    <location>
        <begin position="356"/>
        <end position="382"/>
    </location>
</feature>
<feature type="binding site" evidence="8">
    <location>
        <position position="60"/>
    </location>
    <ligand>
        <name>Zn(2+)</name>
        <dbReference type="ChEBI" id="CHEBI:29105"/>
    </ligand>
</feature>
<dbReference type="SMART" id="SM00355">
    <property type="entry name" value="ZnF_C2H2"/>
    <property type="match status" value="5"/>
</dbReference>
<keyword evidence="2 8" id="KW-0479">Metal-binding</keyword>
<dbReference type="PROSITE" id="PS51915">
    <property type="entry name" value="ZAD"/>
    <property type="match status" value="1"/>
</dbReference>
<feature type="binding site" evidence="8">
    <location>
        <position position="10"/>
    </location>
    <ligand>
        <name>Zn(2+)</name>
        <dbReference type="ChEBI" id="CHEBI:29105"/>
    </ligand>
</feature>
<evidence type="ECO:0000256" key="7">
    <source>
        <dbReference type="PROSITE-ProRule" id="PRU00042"/>
    </source>
</evidence>
<name>A0A8K0K4H9_LADFU</name>
<evidence type="ECO:0000256" key="4">
    <source>
        <dbReference type="ARBA" id="ARBA00022771"/>
    </source>
</evidence>
<keyword evidence="3" id="KW-0677">Repeat</keyword>
<dbReference type="Gene3D" id="3.40.1800.20">
    <property type="match status" value="1"/>
</dbReference>
<keyword evidence="5 8" id="KW-0862">Zinc</keyword>
<reference evidence="12" key="1">
    <citation type="submission" date="2013-04" db="EMBL/GenBank/DDBJ databases">
        <authorList>
            <person name="Qu J."/>
            <person name="Murali S.C."/>
            <person name="Bandaranaike D."/>
            <person name="Bellair M."/>
            <person name="Blankenburg K."/>
            <person name="Chao H."/>
            <person name="Dinh H."/>
            <person name="Doddapaneni H."/>
            <person name="Downs B."/>
            <person name="Dugan-Rocha S."/>
            <person name="Elkadiri S."/>
            <person name="Gnanaolivu R.D."/>
            <person name="Hernandez B."/>
            <person name="Javaid M."/>
            <person name="Jayaseelan J.C."/>
            <person name="Lee S."/>
            <person name="Li M."/>
            <person name="Ming W."/>
            <person name="Munidasa M."/>
            <person name="Muniz J."/>
            <person name="Nguyen L."/>
            <person name="Ongeri F."/>
            <person name="Osuji N."/>
            <person name="Pu L.-L."/>
            <person name="Puazo M."/>
            <person name="Qu C."/>
            <person name="Quiroz J."/>
            <person name="Raj R."/>
            <person name="Weissenberger G."/>
            <person name="Xin Y."/>
            <person name="Zou X."/>
            <person name="Han Y."/>
            <person name="Richards S."/>
            <person name="Worley K."/>
            <person name="Muzny D."/>
            <person name="Gibbs R."/>
        </authorList>
    </citation>
    <scope>NUCLEOTIDE SEQUENCE</scope>
    <source>
        <strain evidence="12">Sampled in the wild</strain>
    </source>
</reference>
<evidence type="ECO:0000313" key="12">
    <source>
        <dbReference type="EMBL" id="KAG8228196.1"/>
    </source>
</evidence>
<organism evidence="12 13">
    <name type="scientific">Ladona fulva</name>
    <name type="common">Scarce chaser dragonfly</name>
    <name type="synonym">Libellula fulva</name>
    <dbReference type="NCBI Taxonomy" id="123851"/>
    <lineage>
        <taxon>Eukaryota</taxon>
        <taxon>Metazoa</taxon>
        <taxon>Ecdysozoa</taxon>
        <taxon>Arthropoda</taxon>
        <taxon>Hexapoda</taxon>
        <taxon>Insecta</taxon>
        <taxon>Pterygota</taxon>
        <taxon>Palaeoptera</taxon>
        <taxon>Odonata</taxon>
        <taxon>Epiprocta</taxon>
        <taxon>Anisoptera</taxon>
        <taxon>Libelluloidea</taxon>
        <taxon>Libellulidae</taxon>
        <taxon>Ladona</taxon>
    </lineage>
</organism>
<comment type="caution">
    <text evidence="12">The sequence shown here is derived from an EMBL/GenBank/DDBJ whole genome shotgun (WGS) entry which is preliminary data.</text>
</comment>
<sequence length="382" mass="43178">MNFPKNLRLCRLCLLHKDSYVNIHEQSERYGFVVADEISELLQLNISPGDGLPEGICYDCLYDLCRFKHFKKVSHEAELTLKYILSHDGETGQPRERPVDVMDCLTNGYGNQNAGSLSQSNDGHLGSPRRDEAHSYEGEVGDDADVALMCEATLSEVEETLPVEAGVVSSRKQIKMERGSNNSQQRRESSSTFSNVKVRRNVKNGANSHLKDTSLEINSVNAQNVFKCPDCLTVFNDEYSFRGHIASGECAPLYVCSICNESFMNNACLMEHNVNFHPEESQECDSKDPNLSINVGRGFVCEECGSCFRKKIVFEHHMVKHHARELSFKCMICWKSFLTKGGLKEHLVVHSTERPFVCEICGSAFKLRKKLLRHVRNCHSEK</sequence>
<evidence type="ECO:0000256" key="3">
    <source>
        <dbReference type="ARBA" id="ARBA00022737"/>
    </source>
</evidence>
<feature type="domain" description="C2H2-type" evidence="10">
    <location>
        <begin position="299"/>
        <end position="327"/>
    </location>
</feature>
<comment type="subcellular location">
    <subcellularLocation>
        <location evidence="1">Nucleus</location>
    </subcellularLocation>
</comment>
<evidence type="ECO:0000256" key="5">
    <source>
        <dbReference type="ARBA" id="ARBA00022833"/>
    </source>
</evidence>
<keyword evidence="4 7" id="KW-0863">Zinc-finger</keyword>
<feature type="domain" description="C2H2-type" evidence="10">
    <location>
        <begin position="328"/>
        <end position="355"/>
    </location>
</feature>
<dbReference type="SMART" id="SM00868">
    <property type="entry name" value="zf-AD"/>
    <property type="match status" value="1"/>
</dbReference>
<evidence type="ECO:0000256" key="1">
    <source>
        <dbReference type="ARBA" id="ARBA00004123"/>
    </source>
</evidence>
<dbReference type="SUPFAM" id="SSF57716">
    <property type="entry name" value="Glucocorticoid receptor-like (DNA-binding domain)"/>
    <property type="match status" value="1"/>
</dbReference>
<dbReference type="EMBL" id="KZ308363">
    <property type="protein sequence ID" value="KAG8228196.1"/>
    <property type="molecule type" value="Genomic_DNA"/>
</dbReference>
<keyword evidence="6" id="KW-0539">Nucleus</keyword>
<dbReference type="Gene3D" id="3.30.160.60">
    <property type="entry name" value="Classic Zinc Finger"/>
    <property type="match status" value="3"/>
</dbReference>
<evidence type="ECO:0000256" key="6">
    <source>
        <dbReference type="ARBA" id="ARBA00023242"/>
    </source>
</evidence>
<feature type="binding site" evidence="8">
    <location>
        <position position="57"/>
    </location>
    <ligand>
        <name>Zn(2+)</name>
        <dbReference type="ChEBI" id="CHEBI:29105"/>
    </ligand>
</feature>
<dbReference type="AlphaFoldDB" id="A0A8K0K4H9"/>
<accession>A0A8K0K4H9</accession>
<protein>
    <submittedName>
        <fullName evidence="12">Uncharacterized protein</fullName>
    </submittedName>
</protein>
<evidence type="ECO:0000256" key="2">
    <source>
        <dbReference type="ARBA" id="ARBA00022723"/>
    </source>
</evidence>
<gene>
    <name evidence="12" type="ORF">J437_LFUL004321</name>
</gene>
<feature type="region of interest" description="Disordered" evidence="9">
    <location>
        <begin position="172"/>
        <end position="207"/>
    </location>
</feature>
<evidence type="ECO:0000256" key="8">
    <source>
        <dbReference type="PROSITE-ProRule" id="PRU01263"/>
    </source>
</evidence>
<keyword evidence="13" id="KW-1185">Reference proteome</keyword>
<feature type="region of interest" description="Disordered" evidence="9">
    <location>
        <begin position="111"/>
        <end position="135"/>
    </location>
</feature>
<dbReference type="Proteomes" id="UP000792457">
    <property type="component" value="Unassembled WGS sequence"/>
</dbReference>
<dbReference type="PROSITE" id="PS50157">
    <property type="entry name" value="ZINC_FINGER_C2H2_2"/>
    <property type="match status" value="4"/>
</dbReference>
<evidence type="ECO:0000256" key="9">
    <source>
        <dbReference type="SAM" id="MobiDB-lite"/>
    </source>
</evidence>
<dbReference type="InterPro" id="IPR013087">
    <property type="entry name" value="Znf_C2H2_type"/>
</dbReference>
<dbReference type="OrthoDB" id="6105938at2759"/>
<evidence type="ECO:0000313" key="13">
    <source>
        <dbReference type="Proteomes" id="UP000792457"/>
    </source>
</evidence>